<feature type="region of interest" description="Disordered" evidence="2">
    <location>
        <begin position="210"/>
        <end position="238"/>
    </location>
</feature>
<evidence type="ECO:0000256" key="1">
    <source>
        <dbReference type="SAM" id="Coils"/>
    </source>
</evidence>
<evidence type="ECO:0000259" key="3">
    <source>
        <dbReference type="PROSITE" id="PS51840"/>
    </source>
</evidence>
<feature type="coiled-coil region" evidence="1">
    <location>
        <begin position="1645"/>
        <end position="1773"/>
    </location>
</feature>
<name>A0A8K0H5A6_9ROSA</name>
<reference evidence="4" key="1">
    <citation type="submission" date="2020-03" db="EMBL/GenBank/DDBJ databases">
        <title>A high-quality chromosome-level genome assembly of a woody plant with both climbing and erect habits, Rhamnella rubrinervis.</title>
        <authorList>
            <person name="Lu Z."/>
            <person name="Yang Y."/>
            <person name="Zhu X."/>
            <person name="Sun Y."/>
        </authorList>
    </citation>
    <scope>NUCLEOTIDE SEQUENCE</scope>
    <source>
        <strain evidence="4">BYM</strain>
        <tissue evidence="4">Leaf</tissue>
    </source>
</reference>
<feature type="coiled-coil region" evidence="1">
    <location>
        <begin position="865"/>
        <end position="913"/>
    </location>
</feature>
<feature type="region of interest" description="Disordered" evidence="2">
    <location>
        <begin position="2056"/>
        <end position="2078"/>
    </location>
</feature>
<feature type="domain" description="C2 NT-type" evidence="3">
    <location>
        <begin position="6"/>
        <end position="141"/>
    </location>
</feature>
<keyword evidence="5" id="KW-1185">Reference proteome</keyword>
<dbReference type="PANTHER" id="PTHR34452">
    <property type="entry name" value="MYOSIN HEAVY CHAIN-RELATED PROTEIN"/>
    <property type="match status" value="1"/>
</dbReference>
<dbReference type="InterPro" id="IPR019448">
    <property type="entry name" value="NT-C2"/>
</dbReference>
<evidence type="ECO:0000313" key="5">
    <source>
        <dbReference type="Proteomes" id="UP000796880"/>
    </source>
</evidence>
<protein>
    <recommendedName>
        <fullName evidence="3">C2 NT-type domain-containing protein</fullName>
    </recommendedName>
</protein>
<feature type="coiled-coil region" evidence="1">
    <location>
        <begin position="1050"/>
        <end position="1115"/>
    </location>
</feature>
<feature type="coiled-coil region" evidence="1">
    <location>
        <begin position="1890"/>
        <end position="1917"/>
    </location>
</feature>
<proteinExistence type="predicted"/>
<dbReference type="PANTHER" id="PTHR34452:SF1">
    <property type="entry name" value="SPORULATION-SPECIFIC PROTEIN"/>
    <property type="match status" value="1"/>
</dbReference>
<dbReference type="EMBL" id="VOIH02000005">
    <property type="protein sequence ID" value="KAF3445755.1"/>
    <property type="molecule type" value="Genomic_DNA"/>
</dbReference>
<dbReference type="Pfam" id="PF10358">
    <property type="entry name" value="NT-C2"/>
    <property type="match status" value="1"/>
</dbReference>
<dbReference type="PROSITE" id="PS51840">
    <property type="entry name" value="C2_NT"/>
    <property type="match status" value="1"/>
</dbReference>
<keyword evidence="1" id="KW-0175">Coiled coil</keyword>
<dbReference type="Proteomes" id="UP000796880">
    <property type="component" value="Unassembled WGS sequence"/>
</dbReference>
<evidence type="ECO:0000313" key="4">
    <source>
        <dbReference type="EMBL" id="KAF3445755.1"/>
    </source>
</evidence>
<gene>
    <name evidence="4" type="ORF">FNV43_RR10932</name>
</gene>
<accession>A0A8K0H5A6</accession>
<dbReference type="OrthoDB" id="2018427at2759"/>
<sequence>MSRITKWKLEKTKVKVVFRLQFHATHIPQTGWDKLYISFIPADSGKATSKTTKANVRNGTCKWADPIYETTRLLQDIKTKQYDERLYKLVVTMGSSRSSVLGEANINLANYADAQKPSVVALPLQGCDSGTILHVTVQLLTSKTGFREFEQQRELRERGLQTSDESAARKISASEDAIIDHMDKVNARVRFKEELPPLEEVGLNEEYADSAAGFDGSSNTSESLYAEKHDTSSSHEIESLKSTISGDLVGLSLSQSSPQEKGDPSDHRFLPQGANDWAHVWASDYSADNDLANAYEENSRLRGSLQAAESSILDLKLEVSSLQSHAEEIGIEAQKFSHLLADEITSGEQLAKEVSVLRKQCLTFKDDLEQLKISKISTSFAIRETLKTDQDHFFQELQLRWVKGLLDMEDKIRALHNKGCFGFHEMDFRSFNTDLEALLGILQDLKQGTGQQISGLNLESVKEIREMTLQKCDQLLPGTRFGADFYLPEGTLHCANIPALVSQEFDSTDANNAMKGKILELIRESDELKAEKEGLSRKMDQMECYYEALVQELEENQRQMMGELQNLRNEHSTCLYTISATKGEMETINQEMNKQIIKFSEEKLDLDSLNKDLERRAATAEAALKRARLNYSIAVDQLQKDLEVLSFQVLSMYETNENLIKKAFTESSVPSFLGYEERVQTQKLDSKEHHAARLLQCQNQHDGAKKKDLDGDIVSEDLKRSLLLQKALYQKVEEEVYEVHLVNVYLDVFSKTLQETLLDASADFMLMKEKVNNLTQQLELSTESKELLMLKLQAATDEVYNLKEYKVTCDAKCNNLAMQNQVLEKKIQNATHENCLLFQKITESEVLIKELASYEIKFATFSEEKLELENLLKKEMLENGNLQNEVSSLQEEMKALRTEFDELASSKENLQNAVDVLHHMLRNLLASCDKKCNGLPFWSEHICQGLESKDIADIILQLEEIQHSACETIVQLIQEKKDLVHERDLAQLSFNAAQSDNLVMKEKFNHDIANIMGKMKVSSDLVQKLQSEVEAVTNRLKISFEAEENYAQQHRELLSDFDHLKVELEQLASENKDLARDIIALENVSEEVGRCKLEIASLSQEKEALMMTLTDKTEESANLSLALNSLKSSLQSLHDDLHIERSIRDMAQVSLNAAQSDKLVMKQKLEHEVRNIMGKMDVSSVLMQKLESEVEAITSRLKISFEAEENYEQQHRELLSDFERLEVELQQLTSENKDLAQEIMALENVTEELETYKLEKEMFLEEKASLLMTLEDKTEEYAKLALELNSLKSNFQSLREEFEAERSFGNTLESSVTDLTSKLNEKQYELLQFDQLRTELVHLKQFVSDLELEKSRLCCILLDYEERLKIARKECSNSCLERQLSSMFEFSVASDVKFAFTKTQYEVWIEELMQQLYSKDSYLAEFQKKYVNVESMLNSCLASEANHVEESAKLMTSLNSIKSELDASIAQNRVLLDANSTLRTELEECKQRAESRDAIFHVDRSEHVFEVEKLEHRLVKSEEEIDNLIFSKEEIDVKNLVLKAKLDEQKPQIALLEEYKNELMTLQNKYNELAHRLSEQILKTEEFKNLSIHLKELKDKADAECIQAREKREPEGPPLAMQESLRIAFIKEQYETKLLELKHQLAVSKKHSEEMLWKLQDAIDEVERKKKSEASHLKRNEELGMRILELETELQSAISEKREMMKVYDLMKAEKECSSISLECCKEEKLELEASLQKCNEEKSKISVELTSMKDLLESSASALNSLKEENDELHKADCMSNEPANNMFCQKNPISGSPSNGKLRTKMLPATGPMNDSLDKFSDQDISQEVKQACLVPVNDTDHSNEHVNMGAEQDALTSRDVNGVSSLVHISREDVLQSETKHLALVNEHFKAQSLKSSMDHLQRELERMKYENLILTQDDNQFDLDCPALQKELMKLRKVNEELGSIFPLFNEFSCSGNALERVLALEIELAESLQAKKKSSIHFQSSFLKQHSDEEAVFQSFRDINELIKDMLELKRRYATVETELRDMHDRYSQLSLQFAEVEGERQKLMMTLKNVRASKKPPQISRSSTVPLGDHLS</sequence>
<evidence type="ECO:0000256" key="2">
    <source>
        <dbReference type="SAM" id="MobiDB-lite"/>
    </source>
</evidence>
<comment type="caution">
    <text evidence="4">The sequence shown here is derived from an EMBL/GenBank/DDBJ whole genome shotgun (WGS) entry which is preliminary data.</text>
</comment>
<feature type="compositionally biased region" description="Basic and acidic residues" evidence="2">
    <location>
        <begin position="225"/>
        <end position="238"/>
    </location>
</feature>
<feature type="coiled-coil region" evidence="1">
    <location>
        <begin position="1204"/>
        <end position="1297"/>
    </location>
</feature>
<organism evidence="4 5">
    <name type="scientific">Rhamnella rubrinervis</name>
    <dbReference type="NCBI Taxonomy" id="2594499"/>
    <lineage>
        <taxon>Eukaryota</taxon>
        <taxon>Viridiplantae</taxon>
        <taxon>Streptophyta</taxon>
        <taxon>Embryophyta</taxon>
        <taxon>Tracheophyta</taxon>
        <taxon>Spermatophyta</taxon>
        <taxon>Magnoliopsida</taxon>
        <taxon>eudicotyledons</taxon>
        <taxon>Gunneridae</taxon>
        <taxon>Pentapetalae</taxon>
        <taxon>rosids</taxon>
        <taxon>fabids</taxon>
        <taxon>Rosales</taxon>
        <taxon>Rhamnaceae</taxon>
        <taxon>rhamnoid group</taxon>
        <taxon>Rhamneae</taxon>
        <taxon>Rhamnella</taxon>
    </lineage>
</organism>
<feature type="coiled-coil region" evidence="1">
    <location>
        <begin position="511"/>
        <end position="570"/>
    </location>
</feature>
<feature type="coiled-coil region" evidence="1">
    <location>
        <begin position="2004"/>
        <end position="2031"/>
    </location>
</feature>